<protein>
    <submittedName>
        <fullName evidence="7">Phosphatidylserine/phosphatidylglycerophosphate/ cardiolipin synthase family protein</fullName>
    </submittedName>
</protein>
<gene>
    <name evidence="7" type="ORF">KDV35_14025</name>
</gene>
<feature type="coiled-coil region" evidence="5">
    <location>
        <begin position="188"/>
        <end position="220"/>
    </location>
</feature>
<keyword evidence="3" id="KW-0378">Hydrolase</keyword>
<comment type="caution">
    <text evidence="7">The sequence shown here is derived from an EMBL/GenBank/DDBJ whole genome shotgun (WGS) entry which is preliminary data.</text>
</comment>
<keyword evidence="4" id="KW-0443">Lipid metabolism</keyword>
<dbReference type="PANTHER" id="PTHR18896:SF76">
    <property type="entry name" value="PHOSPHOLIPASE"/>
    <property type="match status" value="1"/>
</dbReference>
<sequence length="622" mass="71226">MNMKKTTQTINIVPRVGTCVVLTPQWFASGEYSPQQTGFAPLINGERAFKALASAIEQAKHSINIITWGFQSSMYITRGGTPKRLGDLLKEAAEVRNVKVRVLVWFTQLGQLTDPNFPGYGAFKTQRTEKDIFGDYVPGYGADGVKTSVLTDADYEYDKEWHYNVKKKLIGKGNLIVEHREMSWGKDRKEANQRFDQMKNENNNKELDDLIAALSKQENDDAIQQANDKLKEHYPDPSSLQKLLLSRYPTHHQKVVVIDYQEPENAVGFVMGHNMLSAYWDKDDHQGIQVRASEGRDGETPWQDNSSCVCGGVVSHLYHNFVEAWEKNIGPEPELNQYSTMSAAQHCFSREKMNALNQRLDLDPNFPLKPTMAQICRTQPQNNCFEVETLYNNALCLARKYIYMENQYFRYPPFVAKIKKAIEERQARGYDKPLYLFVITNSTEEKALQSGSYMTYRMLEALGRPDVVPNYHRKAHPELEKTAPVNAKHIEGLKVHVCSLVSPKPDPLKPSLWQPVYVHSKVMMVDDVFLTLGSSNINLRSMRFDSELNIVLQDSDPIGLIPPMRRHLWQLHTGIATDDPKQTFEKWEKIMNTNKENKLNNIKPVASLIEFLDENTSWSKLD</sequence>
<dbReference type="SMART" id="SM00155">
    <property type="entry name" value="PLDc"/>
    <property type="match status" value="2"/>
</dbReference>
<dbReference type="InterPro" id="IPR015679">
    <property type="entry name" value="PLipase_D_fam"/>
</dbReference>
<name>A0ABD5LBG0_PROST</name>
<dbReference type="PANTHER" id="PTHR18896">
    <property type="entry name" value="PHOSPHOLIPASE D"/>
    <property type="match status" value="1"/>
</dbReference>
<accession>A0ABD5LBG0</accession>
<evidence type="ECO:0000256" key="2">
    <source>
        <dbReference type="ARBA" id="ARBA00022737"/>
    </source>
</evidence>
<evidence type="ECO:0000259" key="6">
    <source>
        <dbReference type="PROSITE" id="PS50035"/>
    </source>
</evidence>
<dbReference type="Proteomes" id="UP001495779">
    <property type="component" value="Unassembled WGS sequence"/>
</dbReference>
<evidence type="ECO:0000256" key="4">
    <source>
        <dbReference type="ARBA" id="ARBA00023098"/>
    </source>
</evidence>
<dbReference type="InterPro" id="IPR025202">
    <property type="entry name" value="PLD-like_dom"/>
</dbReference>
<reference evidence="7 8" key="1">
    <citation type="submission" date="2021-04" db="EMBL/GenBank/DDBJ databases">
        <title>Determining the burden of carbapenem-resistant Enterobacterales from a tertiary public heath setting in Bangladesh: a clinical, epidemiological, and molecular study.</title>
        <authorList>
            <person name="Farzana R."/>
            <person name="Walsh T.R."/>
        </authorList>
    </citation>
    <scope>NUCLEOTIDE SEQUENCE [LARGE SCALE GENOMIC DNA]</scope>
    <source>
        <strain evidence="8">dmpro_s316</strain>
    </source>
</reference>
<keyword evidence="5" id="KW-0175">Coiled coil</keyword>
<dbReference type="GO" id="GO:0006793">
    <property type="term" value="P:phosphorus metabolic process"/>
    <property type="evidence" value="ECO:0007669"/>
    <property type="project" value="UniProtKB-ARBA"/>
</dbReference>
<proteinExistence type="predicted"/>
<evidence type="ECO:0000256" key="1">
    <source>
        <dbReference type="ARBA" id="ARBA00000798"/>
    </source>
</evidence>
<dbReference type="EMBL" id="JAGSRH010000021">
    <property type="protein sequence ID" value="MER5077971.1"/>
    <property type="molecule type" value="Genomic_DNA"/>
</dbReference>
<dbReference type="GO" id="GO:0006629">
    <property type="term" value="P:lipid metabolic process"/>
    <property type="evidence" value="ECO:0007669"/>
    <property type="project" value="UniProtKB-KW"/>
</dbReference>
<evidence type="ECO:0000256" key="5">
    <source>
        <dbReference type="SAM" id="Coils"/>
    </source>
</evidence>
<organism evidence="7 8">
    <name type="scientific">Providencia stuartii</name>
    <dbReference type="NCBI Taxonomy" id="588"/>
    <lineage>
        <taxon>Bacteria</taxon>
        <taxon>Pseudomonadati</taxon>
        <taxon>Pseudomonadota</taxon>
        <taxon>Gammaproteobacteria</taxon>
        <taxon>Enterobacterales</taxon>
        <taxon>Morganellaceae</taxon>
        <taxon>Providencia</taxon>
    </lineage>
</organism>
<keyword evidence="2" id="KW-0677">Repeat</keyword>
<feature type="domain" description="PLD phosphodiesterase" evidence="6">
    <location>
        <begin position="514"/>
        <end position="541"/>
    </location>
</feature>
<dbReference type="Gene3D" id="3.30.870.10">
    <property type="entry name" value="Endonuclease Chain A"/>
    <property type="match status" value="2"/>
</dbReference>
<dbReference type="Pfam" id="PF13091">
    <property type="entry name" value="PLDc_2"/>
    <property type="match status" value="1"/>
</dbReference>
<evidence type="ECO:0000256" key="3">
    <source>
        <dbReference type="ARBA" id="ARBA00022801"/>
    </source>
</evidence>
<dbReference type="SUPFAM" id="SSF56024">
    <property type="entry name" value="Phospholipase D/nuclease"/>
    <property type="match status" value="2"/>
</dbReference>
<evidence type="ECO:0000313" key="8">
    <source>
        <dbReference type="Proteomes" id="UP001495779"/>
    </source>
</evidence>
<dbReference type="PROSITE" id="PS50035">
    <property type="entry name" value="PLD"/>
    <property type="match status" value="1"/>
</dbReference>
<dbReference type="AlphaFoldDB" id="A0ABD5LBG0"/>
<comment type="catalytic activity">
    <reaction evidence="1">
        <text>a 1,2-diacyl-sn-glycero-3-phosphocholine + H2O = a 1,2-diacyl-sn-glycero-3-phosphate + choline + H(+)</text>
        <dbReference type="Rhea" id="RHEA:14445"/>
        <dbReference type="ChEBI" id="CHEBI:15354"/>
        <dbReference type="ChEBI" id="CHEBI:15377"/>
        <dbReference type="ChEBI" id="CHEBI:15378"/>
        <dbReference type="ChEBI" id="CHEBI:57643"/>
        <dbReference type="ChEBI" id="CHEBI:58608"/>
        <dbReference type="EC" id="3.1.4.4"/>
    </reaction>
</comment>
<evidence type="ECO:0000313" key="7">
    <source>
        <dbReference type="EMBL" id="MER5077971.1"/>
    </source>
</evidence>
<dbReference type="InterPro" id="IPR001736">
    <property type="entry name" value="PLipase_D/transphosphatidylase"/>
</dbReference>
<dbReference type="GO" id="GO:0004630">
    <property type="term" value="F:phospholipase D activity"/>
    <property type="evidence" value="ECO:0007669"/>
    <property type="project" value="UniProtKB-EC"/>
</dbReference>